<dbReference type="PANTHER" id="PTHR36718:SF1">
    <property type="entry name" value="DOUBLE ZINC RIBBON PROTEIN MJ0416"/>
    <property type="match status" value="1"/>
</dbReference>
<sequence length="108" mass="12359">MFFFFVGGVEQQVRQVLKYGAGKCIACRSPADLVEYEKVLKLFFVPVWRWRGKEPLMHCNNCNLFFPPSYSLPPSPANSALPDVLRCRFCKRPVEPEFSFCPFCGSAL</sequence>
<dbReference type="KEGG" id="jre:108988338"/>
<proteinExistence type="predicted"/>
<dbReference type="OrthoDB" id="1850117at2759"/>
<dbReference type="Proteomes" id="UP000235220">
    <property type="component" value="Chromosome 13"/>
</dbReference>
<feature type="domain" description="Zinc-ribbon 15" evidence="1">
    <location>
        <begin position="23"/>
        <end position="105"/>
    </location>
</feature>
<dbReference type="InterPro" id="IPR053281">
    <property type="entry name" value="Double_zinc_ribbon"/>
</dbReference>
<dbReference type="Pfam" id="PF17032">
    <property type="entry name" value="Zn_ribbon_15"/>
    <property type="match status" value="1"/>
</dbReference>
<dbReference type="STRING" id="51240.A0A2I4ECJ7"/>
<organism evidence="2 3">
    <name type="scientific">Juglans regia</name>
    <name type="common">English walnut</name>
    <dbReference type="NCBI Taxonomy" id="51240"/>
    <lineage>
        <taxon>Eukaryota</taxon>
        <taxon>Viridiplantae</taxon>
        <taxon>Streptophyta</taxon>
        <taxon>Embryophyta</taxon>
        <taxon>Tracheophyta</taxon>
        <taxon>Spermatophyta</taxon>
        <taxon>Magnoliopsida</taxon>
        <taxon>eudicotyledons</taxon>
        <taxon>Gunneridae</taxon>
        <taxon>Pentapetalae</taxon>
        <taxon>rosids</taxon>
        <taxon>fabids</taxon>
        <taxon>Fagales</taxon>
        <taxon>Juglandaceae</taxon>
        <taxon>Juglans</taxon>
    </lineage>
</organism>
<dbReference type="GeneID" id="108988338"/>
<dbReference type="AlphaFoldDB" id="A0A2I4ECJ7"/>
<dbReference type="RefSeq" id="XP_018817121.2">
    <property type="nucleotide sequence ID" value="XM_018961576.2"/>
</dbReference>
<name>A0A2I4ECJ7_JUGRE</name>
<evidence type="ECO:0000259" key="1">
    <source>
        <dbReference type="Pfam" id="PF17032"/>
    </source>
</evidence>
<dbReference type="PANTHER" id="PTHR36718">
    <property type="entry name" value="OS05G0435400 PROTEIN"/>
    <property type="match status" value="1"/>
</dbReference>
<reference evidence="3" key="1">
    <citation type="submission" date="2025-08" db="UniProtKB">
        <authorList>
            <consortium name="RefSeq"/>
        </authorList>
    </citation>
    <scope>IDENTIFICATION</scope>
    <source>
        <tissue evidence="3">Leaves</tissue>
    </source>
</reference>
<dbReference type="InParanoid" id="A0A2I4ECJ7"/>
<evidence type="ECO:0000313" key="2">
    <source>
        <dbReference type="Proteomes" id="UP000235220"/>
    </source>
</evidence>
<accession>A0A2I4ECJ7</accession>
<evidence type="ECO:0000313" key="3">
    <source>
        <dbReference type="RefSeq" id="XP_018817121.2"/>
    </source>
</evidence>
<gene>
    <name evidence="3" type="primary">LOC108988338</name>
</gene>
<protein>
    <submittedName>
        <fullName evidence="3">Uncharacterized protein LOC108988338</fullName>
    </submittedName>
</protein>
<keyword evidence="2" id="KW-1185">Reference proteome</keyword>
<dbReference type="InterPro" id="IPR031493">
    <property type="entry name" value="Zinc_ribbon_15"/>
</dbReference>